<dbReference type="AlphaFoldDB" id="A0A834SHZ1"/>
<sequence>MGLVIEWEVCQVMSEHILNGKPRLNLKRIQEAQVRTSCQTSESNRCVREESRLNLNNIQEAQVRTCCRTSESNGCVRVVFGNLSESNARMGLVTTWEVSQVMSEHILKGEPRLNLNIIQEAQVRTCCRTNESNSCLHVVFGNPCGSNARMGLVITWEVCQVMYEHIFKGKPRLNLKRIQEAQFRTCCRTKAQVRTCSRTSELNGCVRVVFGNLSGSNARMGLLITWEVSHVMSEHILKEEPRLNLNIIQEAQVRTCCRTNESNGKPTIESKSFQEAQVRTCCRTSVSNGCVRVVFGNPSGSNARMGLVITWEVCQVMSEHILNGKLLLNLNIIQEAQVRMCCRTSESNRCVRVVFGNPSGSNARMAFVVAWEKHKFEGVVAQVSQTDAFALYLGIRVDLMLQCDSRLDGRCVKSCLNTFKTENRDSILTEFKKQKFDRVVAQVSQTDAFALYLGIRVDLMLEWDS</sequence>
<organism evidence="1 2">
    <name type="scientific">Senna tora</name>
    <dbReference type="NCBI Taxonomy" id="362788"/>
    <lineage>
        <taxon>Eukaryota</taxon>
        <taxon>Viridiplantae</taxon>
        <taxon>Streptophyta</taxon>
        <taxon>Embryophyta</taxon>
        <taxon>Tracheophyta</taxon>
        <taxon>Spermatophyta</taxon>
        <taxon>Magnoliopsida</taxon>
        <taxon>eudicotyledons</taxon>
        <taxon>Gunneridae</taxon>
        <taxon>Pentapetalae</taxon>
        <taxon>rosids</taxon>
        <taxon>fabids</taxon>
        <taxon>Fabales</taxon>
        <taxon>Fabaceae</taxon>
        <taxon>Caesalpinioideae</taxon>
        <taxon>Cassia clade</taxon>
        <taxon>Senna</taxon>
    </lineage>
</organism>
<protein>
    <submittedName>
        <fullName evidence="1">Uncharacterized protein</fullName>
    </submittedName>
</protein>
<gene>
    <name evidence="1" type="ORF">G2W53_044915</name>
</gene>
<accession>A0A834SHZ1</accession>
<dbReference type="Proteomes" id="UP000634136">
    <property type="component" value="Unassembled WGS sequence"/>
</dbReference>
<name>A0A834SHZ1_9FABA</name>
<keyword evidence="2" id="KW-1185">Reference proteome</keyword>
<dbReference type="EMBL" id="JAAIUW010000020">
    <property type="protein sequence ID" value="KAF7801152.1"/>
    <property type="molecule type" value="Genomic_DNA"/>
</dbReference>
<evidence type="ECO:0000313" key="1">
    <source>
        <dbReference type="EMBL" id="KAF7801152.1"/>
    </source>
</evidence>
<reference evidence="1" key="1">
    <citation type="submission" date="2020-09" db="EMBL/GenBank/DDBJ databases">
        <title>Genome-Enabled Discovery of Anthraquinone Biosynthesis in Senna tora.</title>
        <authorList>
            <person name="Kang S.-H."/>
            <person name="Pandey R.P."/>
            <person name="Lee C.-M."/>
            <person name="Sim J.-S."/>
            <person name="Jeong J.-T."/>
            <person name="Choi B.-S."/>
            <person name="Jung M."/>
            <person name="Ginzburg D."/>
            <person name="Zhao K."/>
            <person name="Won S.Y."/>
            <person name="Oh T.-J."/>
            <person name="Yu Y."/>
            <person name="Kim N.-H."/>
            <person name="Lee O.R."/>
            <person name="Lee T.-H."/>
            <person name="Bashyal P."/>
            <person name="Kim T.-S."/>
            <person name="Lee W.-H."/>
            <person name="Kawkins C."/>
            <person name="Kim C.-K."/>
            <person name="Kim J.S."/>
            <person name="Ahn B.O."/>
            <person name="Rhee S.Y."/>
            <person name="Sohng J.K."/>
        </authorList>
    </citation>
    <scope>NUCLEOTIDE SEQUENCE</scope>
    <source>
        <tissue evidence="1">Leaf</tissue>
    </source>
</reference>
<comment type="caution">
    <text evidence="1">The sequence shown here is derived from an EMBL/GenBank/DDBJ whole genome shotgun (WGS) entry which is preliminary data.</text>
</comment>
<proteinExistence type="predicted"/>
<evidence type="ECO:0000313" key="2">
    <source>
        <dbReference type="Proteomes" id="UP000634136"/>
    </source>
</evidence>